<dbReference type="PANTHER" id="PTHR30175">
    <property type="entry name" value="PHOSPHOTRANSFERASE SYSTEM TRANSPORT PROTEIN"/>
    <property type="match status" value="1"/>
</dbReference>
<dbReference type="InterPro" id="IPR050558">
    <property type="entry name" value="PTS_Sugar-Specific_Components"/>
</dbReference>
<feature type="non-terminal residue" evidence="3">
    <location>
        <position position="1"/>
    </location>
</feature>
<keyword evidence="2" id="KW-0472">Membrane</keyword>
<gene>
    <name evidence="3" type="ORF">ADK38_10375</name>
</gene>
<protein>
    <submittedName>
        <fullName evidence="3">PTS alpha-glucoside transporter subunit IIA</fullName>
    </submittedName>
</protein>
<accession>A0ABR5J9L3</accession>
<evidence type="ECO:0000313" key="4">
    <source>
        <dbReference type="Proteomes" id="UP000037020"/>
    </source>
</evidence>
<feature type="transmembrane region" description="Helical" evidence="2">
    <location>
        <begin position="79"/>
        <end position="100"/>
    </location>
</feature>
<name>A0ABR5J9L3_9ACTN</name>
<comment type="caution">
    <text evidence="3">The sequence shown here is derived from an EMBL/GenBank/DDBJ whole genome shotgun (WGS) entry which is preliminary data.</text>
</comment>
<dbReference type="PANTHER" id="PTHR30175:SF3">
    <property type="entry name" value="PTS SYSTEM N-ACETYLMURAMIC ACID-SPECIFIC EIIBC COMPONENT"/>
    <property type="match status" value="1"/>
</dbReference>
<organism evidence="3 4">
    <name type="scientific">Streptomyces varsoviensis</name>
    <dbReference type="NCBI Taxonomy" id="67373"/>
    <lineage>
        <taxon>Bacteria</taxon>
        <taxon>Bacillati</taxon>
        <taxon>Actinomycetota</taxon>
        <taxon>Actinomycetes</taxon>
        <taxon>Kitasatosporales</taxon>
        <taxon>Streptomycetaceae</taxon>
        <taxon>Streptomyces</taxon>
    </lineage>
</organism>
<keyword evidence="2" id="KW-1133">Transmembrane helix</keyword>
<evidence type="ECO:0000256" key="1">
    <source>
        <dbReference type="SAM" id="MobiDB-lite"/>
    </source>
</evidence>
<dbReference type="Proteomes" id="UP000037020">
    <property type="component" value="Unassembled WGS sequence"/>
</dbReference>
<evidence type="ECO:0000313" key="3">
    <source>
        <dbReference type="EMBL" id="KOG90139.1"/>
    </source>
</evidence>
<proteinExistence type="predicted"/>
<keyword evidence="4" id="KW-1185">Reference proteome</keyword>
<keyword evidence="2" id="KW-0812">Transmembrane</keyword>
<reference evidence="3 4" key="1">
    <citation type="submission" date="2015-07" db="EMBL/GenBank/DDBJ databases">
        <authorList>
            <person name="Ju K.-S."/>
            <person name="Doroghazi J.R."/>
            <person name="Metcalf W.W."/>
        </authorList>
    </citation>
    <scope>NUCLEOTIDE SEQUENCE [LARGE SCALE GENOMIC DNA]</scope>
    <source>
        <strain evidence="3 4">NRRL B-3589</strain>
    </source>
</reference>
<evidence type="ECO:0000256" key="2">
    <source>
        <dbReference type="SAM" id="Phobius"/>
    </source>
</evidence>
<sequence length="148" mass="14574">TIKSALPAGFLGVGEPLIYGVSLPLGRPFITACVGGAFGGGFVGLFNQLGDAVGSTAIGPSGWALFPLLKGDHGLGTTVAIYAAGLVAGYVVGFVATYFFGFSKQMLVELNEPKAGSAPGATAPAGADDAPPASAAAQTTGPVSYTHL</sequence>
<feature type="compositionally biased region" description="Low complexity" evidence="1">
    <location>
        <begin position="118"/>
        <end position="142"/>
    </location>
</feature>
<feature type="region of interest" description="Disordered" evidence="1">
    <location>
        <begin position="118"/>
        <end position="148"/>
    </location>
</feature>
<feature type="non-terminal residue" evidence="3">
    <location>
        <position position="148"/>
    </location>
</feature>
<dbReference type="EMBL" id="LGUT01000877">
    <property type="protein sequence ID" value="KOG90139.1"/>
    <property type="molecule type" value="Genomic_DNA"/>
</dbReference>